<dbReference type="EMBL" id="JH109153">
    <property type="protein sequence ID" value="EGW19978.1"/>
    <property type="molecule type" value="Genomic_DNA"/>
</dbReference>
<dbReference type="PANTHER" id="PTHR24138:SF12">
    <property type="entry name" value="PATATIN FAMILY PROTEIN"/>
    <property type="match status" value="1"/>
</dbReference>
<feature type="active site" description="Proton acceptor" evidence="2">
    <location>
        <position position="175"/>
    </location>
</feature>
<dbReference type="CDD" id="cd07199">
    <property type="entry name" value="Pat17_PNPLA8_PNPLA9_like"/>
    <property type="match status" value="1"/>
</dbReference>
<keyword evidence="2" id="KW-0378">Hydrolase</keyword>
<protein>
    <submittedName>
        <fullName evidence="5">Patatin</fullName>
    </submittedName>
</protein>
<dbReference type="Pfam" id="PF01734">
    <property type="entry name" value="Patatin"/>
    <property type="match status" value="1"/>
</dbReference>
<dbReference type="EMBL" id="JH109152">
    <property type="protein sequence ID" value="EGW23856.1"/>
    <property type="molecule type" value="Genomic_DNA"/>
</dbReference>
<dbReference type="PANTHER" id="PTHR24138">
    <property type="entry name" value="INTRACELLLAR PHOSPHOLIPASE A FAMILY"/>
    <property type="match status" value="1"/>
</dbReference>
<dbReference type="STRING" id="697282.Mettu_2722"/>
<dbReference type="PROSITE" id="PS51635">
    <property type="entry name" value="PNPLA"/>
    <property type="match status" value="1"/>
</dbReference>
<dbReference type="eggNOG" id="COG3621">
    <property type="taxonomic scope" value="Bacteria"/>
</dbReference>
<dbReference type="InterPro" id="IPR002641">
    <property type="entry name" value="PNPLA_dom"/>
</dbReference>
<evidence type="ECO:0000313" key="4">
    <source>
        <dbReference type="EMBL" id="EGW19978.1"/>
    </source>
</evidence>
<dbReference type="GO" id="GO:0016787">
    <property type="term" value="F:hydrolase activity"/>
    <property type="evidence" value="ECO:0007669"/>
    <property type="project" value="UniProtKB-UniRule"/>
</dbReference>
<evidence type="ECO:0000313" key="6">
    <source>
        <dbReference type="Proteomes" id="UP000004664"/>
    </source>
</evidence>
<feature type="short sequence motif" description="GXGXXG" evidence="2">
    <location>
        <begin position="11"/>
        <end position="16"/>
    </location>
</feature>
<evidence type="ECO:0000313" key="5">
    <source>
        <dbReference type="EMBL" id="EGW23856.1"/>
    </source>
</evidence>
<keyword evidence="1 2" id="KW-0443">Lipid metabolism</keyword>
<sequence>MSRFQILSLSGGGIRGLFTAEVLAELENKRGVNISEHFDMICGTSIGGIIALGLASGMRPSELATILREKGAKIFPKQYWGLKHVKSLFTSSYDSEPLKTLLQEIFQDKKIKDLKTRVLIPAVNYTTGQPKVFKTPHLEKYVNDLNLSLVDVALATSAAPTYFPIHVIDSQRFVDGGLIGNSPAYFGVHEACYFLDKNPEDIFLLGIGTMGQNKTANHRKKLEQGIFQWARPVVELTLSSRRLSDLAVQKVLK</sequence>
<dbReference type="SUPFAM" id="SSF52151">
    <property type="entry name" value="FabD/lysophospholipase-like"/>
    <property type="match status" value="1"/>
</dbReference>
<feature type="short sequence motif" description="GXSXG" evidence="2">
    <location>
        <begin position="43"/>
        <end position="47"/>
    </location>
</feature>
<feature type="domain" description="PNPLA" evidence="3">
    <location>
        <begin position="7"/>
        <end position="188"/>
    </location>
</feature>
<keyword evidence="2" id="KW-0442">Lipid degradation</keyword>
<organism evidence="5 6">
    <name type="scientific">Methylobacter tundripaludum (strain ATCC BAA-1195 / DSM 17260 / SV96)</name>
    <dbReference type="NCBI Taxonomy" id="697282"/>
    <lineage>
        <taxon>Bacteria</taxon>
        <taxon>Pseudomonadati</taxon>
        <taxon>Pseudomonadota</taxon>
        <taxon>Gammaproteobacteria</taxon>
        <taxon>Methylococcales</taxon>
        <taxon>Methylococcaceae</taxon>
        <taxon>Methylobacter</taxon>
    </lineage>
</organism>
<feature type="active site" description="Nucleophile" evidence="2">
    <location>
        <position position="45"/>
    </location>
</feature>
<evidence type="ECO:0000256" key="2">
    <source>
        <dbReference type="PROSITE-ProRule" id="PRU01161"/>
    </source>
</evidence>
<dbReference type="Proteomes" id="UP000004664">
    <property type="component" value="Unassembled WGS sequence"/>
</dbReference>
<dbReference type="NCBIfam" id="NF041079">
    <property type="entry name" value="CBASS_lipase"/>
    <property type="match status" value="1"/>
</dbReference>
<dbReference type="InterPro" id="IPR016035">
    <property type="entry name" value="Acyl_Trfase/lysoPLipase"/>
</dbReference>
<gene>
    <name evidence="5" type="ORF">Mettu_2722</name>
    <name evidence="4" type="ORF">Mettu_3100</name>
</gene>
<dbReference type="RefSeq" id="WP_006892175.1">
    <property type="nucleotide sequence ID" value="NZ_JH109152.1"/>
</dbReference>
<reference evidence="5 6" key="1">
    <citation type="submission" date="2011-06" db="EMBL/GenBank/DDBJ databases">
        <title>Genomic sequence of Methylobacter tundripaludum SV96.</title>
        <authorList>
            <consortium name="US DOE Joint Genome Institute"/>
            <person name="Lucas S."/>
            <person name="Han J."/>
            <person name="Lapidus A."/>
            <person name="Cheng J.-F."/>
            <person name="Goodwin L."/>
            <person name="Pitluck S."/>
            <person name="Held B."/>
            <person name="Detter J.C."/>
            <person name="Han C."/>
            <person name="Tapia R."/>
            <person name="Land M."/>
            <person name="Hauser L."/>
            <person name="Kyrpides N."/>
            <person name="Ivanova N."/>
            <person name="Ovchinnikova G."/>
            <person name="Pagani I."/>
            <person name="Klotz M.G."/>
            <person name="Dispirito A.A."/>
            <person name="Murrell J.C."/>
            <person name="Dunfield P."/>
            <person name="Kalyuzhnaya M.G."/>
            <person name="Svenning M."/>
            <person name="Trotsenko Y.A."/>
            <person name="Stein L.Y."/>
            <person name="Woyke T."/>
        </authorList>
    </citation>
    <scope>NUCLEOTIDE SEQUENCE [LARGE SCALE GENOMIC DNA]</scope>
    <source>
        <strain evidence="6">ATCC BAA-1195 / DSM 17260 / SV96</strain>
        <strain evidence="5">SV96</strain>
    </source>
</reference>
<dbReference type="InterPro" id="IPR047156">
    <property type="entry name" value="Teg/CotR/CapV-like"/>
</dbReference>
<accession>G3IS88</accession>
<dbReference type="Gene3D" id="3.40.1090.10">
    <property type="entry name" value="Cytosolic phospholipase A2 catalytic domain"/>
    <property type="match status" value="1"/>
</dbReference>
<name>G3IS88_METTV</name>
<dbReference type="GO" id="GO:0016042">
    <property type="term" value="P:lipid catabolic process"/>
    <property type="evidence" value="ECO:0007669"/>
    <property type="project" value="UniProtKB-UniRule"/>
</dbReference>
<keyword evidence="6" id="KW-1185">Reference proteome</keyword>
<dbReference type="AlphaFoldDB" id="G3IS88"/>
<proteinExistence type="predicted"/>
<dbReference type="HOGENOM" id="CLU_000288_144_9_6"/>
<feature type="short sequence motif" description="DGA/G" evidence="2">
    <location>
        <begin position="175"/>
        <end position="177"/>
    </location>
</feature>
<evidence type="ECO:0000259" key="3">
    <source>
        <dbReference type="PROSITE" id="PS51635"/>
    </source>
</evidence>
<evidence type="ECO:0000256" key="1">
    <source>
        <dbReference type="ARBA" id="ARBA00023098"/>
    </source>
</evidence>